<protein>
    <submittedName>
        <fullName evidence="3">PilD-dependent protein PddA</fullName>
    </submittedName>
</protein>
<evidence type="ECO:0000256" key="1">
    <source>
        <dbReference type="ARBA" id="ARBA00022481"/>
    </source>
</evidence>
<dbReference type="PANTHER" id="PTHR30093:SF2">
    <property type="entry name" value="TYPE II SECRETION SYSTEM PROTEIN H"/>
    <property type="match status" value="1"/>
</dbReference>
<evidence type="ECO:0000256" key="2">
    <source>
        <dbReference type="SAM" id="Phobius"/>
    </source>
</evidence>
<keyword evidence="2" id="KW-1133">Transmembrane helix</keyword>
<dbReference type="Proteomes" id="UP000189674">
    <property type="component" value="Chromosome"/>
</dbReference>
<sequence length="284" mass="31574">MKRKAFTLIELLVVIAIIGLLMSIMLPALGKVKEMARMTVCKTNLKQYGLAMNMYLADYNQKFPNPMTAIYKSWIPPATRNCQWHDRNTMPTVTPSNAGPLWSYLASADAHMCPTFKSIGKQYGADHFDHDEDIPIEPQYAYSQNAYLGTTHLRSSNITRMNSQVAVFVEESMWQMGQGGSKDICSHVLNDTNFFARHPNDSFGQVGDSIGTYHNNSGLSSRMEVGSQGAIQTKSGGVGNVVFADGHVDHVDPYESETINGMQFTKSYLTAYPGRDIKSKTCPY</sequence>
<dbReference type="RefSeq" id="WP_146660343.1">
    <property type="nucleotide sequence ID" value="NZ_CP019791.1"/>
</dbReference>
<dbReference type="PANTHER" id="PTHR30093">
    <property type="entry name" value="GENERAL SECRETION PATHWAY PROTEIN G"/>
    <property type="match status" value="1"/>
</dbReference>
<dbReference type="NCBIfam" id="TIGR02532">
    <property type="entry name" value="IV_pilin_GFxxxE"/>
    <property type="match status" value="1"/>
</dbReference>
<dbReference type="PRINTS" id="PR00813">
    <property type="entry name" value="BCTERIALGSPG"/>
</dbReference>
<organism evidence="3 4">
    <name type="scientific">Anaerohalosphaera lusitana</name>
    <dbReference type="NCBI Taxonomy" id="1936003"/>
    <lineage>
        <taxon>Bacteria</taxon>
        <taxon>Pseudomonadati</taxon>
        <taxon>Planctomycetota</taxon>
        <taxon>Phycisphaerae</taxon>
        <taxon>Sedimentisphaerales</taxon>
        <taxon>Anaerohalosphaeraceae</taxon>
        <taxon>Anaerohalosphaera</taxon>
    </lineage>
</organism>
<keyword evidence="2" id="KW-0812">Transmembrane</keyword>
<dbReference type="KEGG" id="alus:STSP2_00996"/>
<dbReference type="GO" id="GO:0015627">
    <property type="term" value="C:type II protein secretion system complex"/>
    <property type="evidence" value="ECO:0007669"/>
    <property type="project" value="InterPro"/>
</dbReference>
<reference evidence="4" key="1">
    <citation type="submission" date="2017-02" db="EMBL/GenBank/DDBJ databases">
        <title>Comparative genomics and description of representatives of a novel lineage of planctomycetes thriving in anoxic sediments.</title>
        <authorList>
            <person name="Spring S."/>
            <person name="Bunk B."/>
            <person name="Sproer C."/>
        </authorList>
    </citation>
    <scope>NUCLEOTIDE SEQUENCE [LARGE SCALE GENOMIC DNA]</scope>
    <source>
        <strain evidence="4">ST-NAGAB-D1</strain>
    </source>
</reference>
<dbReference type="AlphaFoldDB" id="A0A1U9NJD6"/>
<gene>
    <name evidence="3" type="primary">xcpT_2</name>
    <name evidence="3" type="ORF">STSP2_00996</name>
</gene>
<evidence type="ECO:0000313" key="3">
    <source>
        <dbReference type="EMBL" id="AQT67844.1"/>
    </source>
</evidence>
<dbReference type="OrthoDB" id="273516at2"/>
<dbReference type="STRING" id="1936003.STSP2_00996"/>
<keyword evidence="2" id="KW-0472">Membrane</keyword>
<feature type="transmembrane region" description="Helical" evidence="2">
    <location>
        <begin position="6"/>
        <end position="29"/>
    </location>
</feature>
<evidence type="ECO:0000313" key="4">
    <source>
        <dbReference type="Proteomes" id="UP000189674"/>
    </source>
</evidence>
<dbReference type="Pfam" id="PF07963">
    <property type="entry name" value="N_methyl"/>
    <property type="match status" value="1"/>
</dbReference>
<proteinExistence type="predicted"/>
<dbReference type="SUPFAM" id="SSF54523">
    <property type="entry name" value="Pili subunits"/>
    <property type="match status" value="1"/>
</dbReference>
<name>A0A1U9NJD6_9BACT</name>
<dbReference type="GO" id="GO:0015628">
    <property type="term" value="P:protein secretion by the type II secretion system"/>
    <property type="evidence" value="ECO:0007669"/>
    <property type="project" value="InterPro"/>
</dbReference>
<keyword evidence="4" id="KW-1185">Reference proteome</keyword>
<dbReference type="Gene3D" id="3.30.700.10">
    <property type="entry name" value="Glycoprotein, Type 4 Pilin"/>
    <property type="match status" value="1"/>
</dbReference>
<dbReference type="InterPro" id="IPR012902">
    <property type="entry name" value="N_methyl_site"/>
</dbReference>
<keyword evidence="1" id="KW-0488">Methylation</keyword>
<dbReference type="InterPro" id="IPR000983">
    <property type="entry name" value="Bac_GSPG_pilin"/>
</dbReference>
<accession>A0A1U9NJD6</accession>
<dbReference type="InterPro" id="IPR045584">
    <property type="entry name" value="Pilin-like"/>
</dbReference>
<dbReference type="EMBL" id="CP019791">
    <property type="protein sequence ID" value="AQT67844.1"/>
    <property type="molecule type" value="Genomic_DNA"/>
</dbReference>